<sequence length="403" mass="46459">MGLQTKPLETSMKVGSGTIVKRAKKNGSFSFQAKVRKNGVNVSQTFASLKEAKEFITLTDSKILKGESVSALKAKKITLGEIFQDYIEGEPSMPLIKKQRLGKITQEIGNVPLASFKTKGFQDYINFKLAQEIPDQKTKKKGTKGFDGNRTTNTDGEVVKKTYKSSTIRKFYYDIRTALKWHSKINDYHFDSKPFDDVDPPPSWENPRTRRLEDGELDRLIQACDQLYVNAEASKCLIQFLTFSAFRIGETMLIRWKDIKLNEKKPEESYIFIPKAHQKTANKKGAEDRYASMRPELFHLIKNQMMKWKKSDEDLIFPFWAGPHYFYTRFRIICKNAKSKNLTLHDLRHEGCSWFFENSTLSDIEISKITGHIELDTLKRYANLRPHKVGAKLWASLENNSTI</sequence>
<dbReference type="RefSeq" id="WP_186940055.1">
    <property type="nucleotide sequence ID" value="NZ_JACOGA010000001.1"/>
</dbReference>
<feature type="domain" description="Tyr recombinase" evidence="5">
    <location>
        <begin position="205"/>
        <end position="395"/>
    </location>
</feature>
<comment type="similarity">
    <text evidence="1">Belongs to the 'phage' integrase family.</text>
</comment>
<keyword evidence="3" id="KW-0238">DNA-binding</keyword>
<evidence type="ECO:0000259" key="5">
    <source>
        <dbReference type="PROSITE" id="PS51898"/>
    </source>
</evidence>
<comment type="caution">
    <text evidence="6">The sequence shown here is derived from an EMBL/GenBank/DDBJ whole genome shotgun (WGS) entry which is preliminary data.</text>
</comment>
<dbReference type="InterPro" id="IPR050090">
    <property type="entry name" value="Tyrosine_recombinase_XerCD"/>
</dbReference>
<dbReference type="SUPFAM" id="SSF56349">
    <property type="entry name" value="DNA breaking-rejoining enzymes"/>
    <property type="match status" value="1"/>
</dbReference>
<protein>
    <submittedName>
        <fullName evidence="6">Site-specific integrase</fullName>
    </submittedName>
</protein>
<gene>
    <name evidence="6" type="ORF">H8K55_00430</name>
</gene>
<keyword evidence="2" id="KW-0229">DNA integration</keyword>
<dbReference type="InterPro" id="IPR002104">
    <property type="entry name" value="Integrase_catalytic"/>
</dbReference>
<dbReference type="InterPro" id="IPR011010">
    <property type="entry name" value="DNA_brk_join_enz"/>
</dbReference>
<proteinExistence type="inferred from homology"/>
<dbReference type="InterPro" id="IPR013762">
    <property type="entry name" value="Integrase-like_cat_sf"/>
</dbReference>
<evidence type="ECO:0000313" key="7">
    <source>
        <dbReference type="Proteomes" id="UP000624279"/>
    </source>
</evidence>
<organism evidence="6 7">
    <name type="scientific">Undibacterium flavidum</name>
    <dbReference type="NCBI Taxonomy" id="2762297"/>
    <lineage>
        <taxon>Bacteria</taxon>
        <taxon>Pseudomonadati</taxon>
        <taxon>Pseudomonadota</taxon>
        <taxon>Betaproteobacteria</taxon>
        <taxon>Burkholderiales</taxon>
        <taxon>Oxalobacteraceae</taxon>
        <taxon>Undibacterium</taxon>
    </lineage>
</organism>
<accession>A0ABR6Y5Z6</accession>
<dbReference type="PANTHER" id="PTHR30349:SF41">
    <property type="entry name" value="INTEGRASE_RECOMBINASE PROTEIN MJ0367-RELATED"/>
    <property type="match status" value="1"/>
</dbReference>
<dbReference type="Gene3D" id="1.10.443.10">
    <property type="entry name" value="Intergrase catalytic core"/>
    <property type="match status" value="1"/>
</dbReference>
<evidence type="ECO:0000313" key="6">
    <source>
        <dbReference type="EMBL" id="MBC3872035.1"/>
    </source>
</evidence>
<evidence type="ECO:0000256" key="2">
    <source>
        <dbReference type="ARBA" id="ARBA00022908"/>
    </source>
</evidence>
<evidence type="ECO:0000256" key="4">
    <source>
        <dbReference type="ARBA" id="ARBA00023172"/>
    </source>
</evidence>
<evidence type="ECO:0000256" key="3">
    <source>
        <dbReference type="ARBA" id="ARBA00023125"/>
    </source>
</evidence>
<keyword evidence="7" id="KW-1185">Reference proteome</keyword>
<dbReference type="EMBL" id="JACOGA010000001">
    <property type="protein sequence ID" value="MBC3872035.1"/>
    <property type="molecule type" value="Genomic_DNA"/>
</dbReference>
<name>A0ABR6Y5Z6_9BURK</name>
<dbReference type="Pfam" id="PF00589">
    <property type="entry name" value="Phage_integrase"/>
    <property type="match status" value="1"/>
</dbReference>
<keyword evidence="4" id="KW-0233">DNA recombination</keyword>
<dbReference type="CDD" id="cd00796">
    <property type="entry name" value="INT_Rci_Hp1_C"/>
    <property type="match status" value="1"/>
</dbReference>
<dbReference type="PANTHER" id="PTHR30349">
    <property type="entry name" value="PHAGE INTEGRASE-RELATED"/>
    <property type="match status" value="1"/>
</dbReference>
<evidence type="ECO:0000256" key="1">
    <source>
        <dbReference type="ARBA" id="ARBA00008857"/>
    </source>
</evidence>
<reference evidence="6 7" key="1">
    <citation type="submission" date="2020-08" db="EMBL/GenBank/DDBJ databases">
        <title>Novel species isolated from subtropical streams in China.</title>
        <authorList>
            <person name="Lu H."/>
        </authorList>
    </citation>
    <scope>NUCLEOTIDE SEQUENCE [LARGE SCALE GENOMIC DNA]</scope>
    <source>
        <strain evidence="6 7">LX15W</strain>
    </source>
</reference>
<dbReference type="PROSITE" id="PS51898">
    <property type="entry name" value="TYR_RECOMBINASE"/>
    <property type="match status" value="1"/>
</dbReference>
<dbReference type="Proteomes" id="UP000624279">
    <property type="component" value="Unassembled WGS sequence"/>
</dbReference>